<protein>
    <submittedName>
        <fullName evidence="1">Uncharacterized protein</fullName>
    </submittedName>
</protein>
<sequence length="115" mass="13353">MSYSIHIIKTQYPWESNENPITLEEWTKLIETDSEMKIKNQFSSVNLQTLEKITIKLKNTAIWTFKYDGIAYEVAFTYNRGKISVSGANDYVKEKMKKIAVKLSCRVVGDEGEEY</sequence>
<comment type="caution">
    <text evidence="1">The sequence shown here is derived from an EMBL/GenBank/DDBJ whole genome shotgun (WGS) entry which is preliminary data.</text>
</comment>
<proteinExistence type="predicted"/>
<dbReference type="Proteomes" id="UP001058074">
    <property type="component" value="Unassembled WGS sequence"/>
</dbReference>
<organism evidence="1 2">
    <name type="scientific">Inconstantimicrobium mannanitabidum</name>
    <dbReference type="NCBI Taxonomy" id="1604901"/>
    <lineage>
        <taxon>Bacteria</taxon>
        <taxon>Bacillati</taxon>
        <taxon>Bacillota</taxon>
        <taxon>Clostridia</taxon>
        <taxon>Eubacteriales</taxon>
        <taxon>Clostridiaceae</taxon>
        <taxon>Inconstantimicrobium</taxon>
    </lineage>
</organism>
<evidence type="ECO:0000313" key="1">
    <source>
        <dbReference type="EMBL" id="GKX66341.1"/>
    </source>
</evidence>
<reference evidence="1" key="1">
    <citation type="journal article" date="2025" name="Int. J. Syst. Evol. Microbiol.">
        <title>Inconstantimicrobium mannanitabidum sp. nov., a novel member of the family Clostridiaceae isolated from anoxic soil under the treatment of reductive soil disinfestation.</title>
        <authorList>
            <person name="Ueki A."/>
            <person name="Tonouchi A."/>
            <person name="Honma S."/>
            <person name="Kaku N."/>
            <person name="Ueki K."/>
        </authorList>
    </citation>
    <scope>NUCLEOTIDE SEQUENCE</scope>
    <source>
        <strain evidence="1">TW13</strain>
    </source>
</reference>
<evidence type="ECO:0000313" key="2">
    <source>
        <dbReference type="Proteomes" id="UP001058074"/>
    </source>
</evidence>
<keyword evidence="2" id="KW-1185">Reference proteome</keyword>
<accession>A0ACB5RBE2</accession>
<gene>
    <name evidence="1" type="ORF">rsdtw13_15990</name>
</gene>
<dbReference type="EMBL" id="BROD01000001">
    <property type="protein sequence ID" value="GKX66341.1"/>
    <property type="molecule type" value="Genomic_DNA"/>
</dbReference>
<name>A0ACB5RBE2_9CLOT</name>